<feature type="domain" description="PTS EIIA type-2" evidence="6">
    <location>
        <begin position="5"/>
        <end position="150"/>
    </location>
</feature>
<evidence type="ECO:0000256" key="3">
    <source>
        <dbReference type="ARBA" id="ARBA00022597"/>
    </source>
</evidence>
<dbReference type="Pfam" id="PF00359">
    <property type="entry name" value="PTS_EIIA_2"/>
    <property type="match status" value="1"/>
</dbReference>
<reference evidence="7 8" key="1">
    <citation type="submission" date="2019-08" db="EMBL/GenBank/DDBJ databases">
        <title>Phenotypic and genetic characterization of extended-spectrum b-lactamase-producing hypermucoviscous Klebsiella pneumoniae from Chile.</title>
        <authorList>
            <person name="Morales-Leon F."/>
            <person name="Caro C."/>
            <person name="Opazo-Capurro A."/>
            <person name="Lincopan N."/>
            <person name="Dominguez-Yevenes M."/>
            <person name="Lima C."/>
            <person name="Bello-Toledo H."/>
            <person name="Gonzalez-Rocha G."/>
        </authorList>
    </citation>
    <scope>NUCLEOTIDE SEQUENCE [LARGE SCALE GENOMIC DNA]</scope>
    <source>
        <strain evidence="7 8">UCO-494</strain>
    </source>
</reference>
<dbReference type="Proteomes" id="UP000322977">
    <property type="component" value="Unassembled WGS sequence"/>
</dbReference>
<dbReference type="PANTHER" id="PTHR47738:SF2">
    <property type="entry name" value="PTS SYSTEM FRUCTOSE-LIKE EIIA COMPONENT"/>
    <property type="match status" value="1"/>
</dbReference>
<evidence type="ECO:0000313" key="7">
    <source>
        <dbReference type="EMBL" id="TYL73028.1"/>
    </source>
</evidence>
<evidence type="ECO:0000313" key="8">
    <source>
        <dbReference type="Proteomes" id="UP000322977"/>
    </source>
</evidence>
<dbReference type="PROSITE" id="PS51094">
    <property type="entry name" value="PTS_EIIA_TYPE_2"/>
    <property type="match status" value="1"/>
</dbReference>
<dbReference type="InterPro" id="IPR016152">
    <property type="entry name" value="PTrfase/Anion_transptr"/>
</dbReference>
<name>A0A5D3JCF4_KLEPN</name>
<evidence type="ECO:0000256" key="1">
    <source>
        <dbReference type="ARBA" id="ARBA00022448"/>
    </source>
</evidence>
<sequence length="156" mass="17176">MDISTVLNVKNIKLNMTARTKEEVIEELTDLLIQDGAVTNKEDFIRDVWLREELGSTGFENHIAIPHGKSSGVSRTALAIGRTQHAIPWETMDGSDVRCVILFAVCLVDQNAIHIRLLAQVSGSLADEDIIAKLLVESDPHKIIALFNSETENADA</sequence>
<keyword evidence="3 7" id="KW-0762">Sugar transport</keyword>
<dbReference type="AlphaFoldDB" id="A0A5D3JCF4"/>
<dbReference type="Gene3D" id="3.40.930.10">
    <property type="entry name" value="Mannitol-specific EII, Chain A"/>
    <property type="match status" value="1"/>
</dbReference>
<dbReference type="InterPro" id="IPR051541">
    <property type="entry name" value="PTS_SugarTrans_NitroReg"/>
</dbReference>
<organism evidence="7 8">
    <name type="scientific">Klebsiella pneumoniae</name>
    <dbReference type="NCBI Taxonomy" id="573"/>
    <lineage>
        <taxon>Bacteria</taxon>
        <taxon>Pseudomonadati</taxon>
        <taxon>Pseudomonadota</taxon>
        <taxon>Gammaproteobacteria</taxon>
        <taxon>Enterobacterales</taxon>
        <taxon>Enterobacteriaceae</taxon>
        <taxon>Klebsiella/Raoultella group</taxon>
        <taxon>Klebsiella</taxon>
        <taxon>Klebsiella pneumoniae complex</taxon>
    </lineage>
</organism>
<dbReference type="GO" id="GO:0009401">
    <property type="term" value="P:phosphoenolpyruvate-dependent sugar phosphotransferase system"/>
    <property type="evidence" value="ECO:0007669"/>
    <property type="project" value="UniProtKB-KW"/>
</dbReference>
<dbReference type="CDD" id="cd00211">
    <property type="entry name" value="PTS_IIA_fru"/>
    <property type="match status" value="1"/>
</dbReference>
<evidence type="ECO:0000256" key="4">
    <source>
        <dbReference type="ARBA" id="ARBA00022679"/>
    </source>
</evidence>
<proteinExistence type="predicted"/>
<dbReference type="RefSeq" id="WP_088296235.1">
    <property type="nucleotide sequence ID" value="NZ_CAWOYW010000319.1"/>
</dbReference>
<dbReference type="PANTHER" id="PTHR47738">
    <property type="entry name" value="PTS SYSTEM FRUCTOSE-LIKE EIIA COMPONENT-RELATED"/>
    <property type="match status" value="1"/>
</dbReference>
<evidence type="ECO:0000259" key="6">
    <source>
        <dbReference type="PROSITE" id="PS51094"/>
    </source>
</evidence>
<accession>A0A5D3JCF4</accession>
<gene>
    <name evidence="7" type="ORF">FXN67_25835</name>
</gene>
<dbReference type="GO" id="GO:0008982">
    <property type="term" value="F:protein-N(PI)-phosphohistidine-sugar phosphotransferase activity"/>
    <property type="evidence" value="ECO:0007669"/>
    <property type="project" value="InterPro"/>
</dbReference>
<keyword evidence="4" id="KW-0808">Transferase</keyword>
<dbReference type="EMBL" id="VSSY01000038">
    <property type="protein sequence ID" value="TYL73028.1"/>
    <property type="molecule type" value="Genomic_DNA"/>
</dbReference>
<dbReference type="SUPFAM" id="SSF55804">
    <property type="entry name" value="Phoshotransferase/anion transport protein"/>
    <property type="match status" value="1"/>
</dbReference>
<evidence type="ECO:0000256" key="5">
    <source>
        <dbReference type="ARBA" id="ARBA00022683"/>
    </source>
</evidence>
<dbReference type="GO" id="GO:0016020">
    <property type="term" value="C:membrane"/>
    <property type="evidence" value="ECO:0007669"/>
    <property type="project" value="InterPro"/>
</dbReference>
<dbReference type="InterPro" id="IPR002178">
    <property type="entry name" value="PTS_EIIA_type-2_dom"/>
</dbReference>
<keyword evidence="1" id="KW-0813">Transport</keyword>
<keyword evidence="5" id="KW-0598">Phosphotransferase system</keyword>
<evidence type="ECO:0000256" key="2">
    <source>
        <dbReference type="ARBA" id="ARBA00022553"/>
    </source>
</evidence>
<dbReference type="NCBIfam" id="TIGR00848">
    <property type="entry name" value="fruA"/>
    <property type="match status" value="1"/>
</dbReference>
<keyword evidence="2" id="KW-0597">Phosphoprotein</keyword>
<comment type="caution">
    <text evidence="7">The sequence shown here is derived from an EMBL/GenBank/DDBJ whole genome shotgun (WGS) entry which is preliminary data.</text>
</comment>
<protein>
    <submittedName>
        <fullName evidence="7">PTS sugar transporter subunit IIA</fullName>
    </submittedName>
</protein>
<dbReference type="InterPro" id="IPR004715">
    <property type="entry name" value="PTS_IIA_fruc"/>
</dbReference>